<evidence type="ECO:0000313" key="1">
    <source>
        <dbReference type="EMBL" id="OBZ78482.1"/>
    </source>
</evidence>
<name>A0A1C7MNN8_GRIFR</name>
<sequence length="211" mass="23014">MGTATYAKVRAPFCCLRPPLKFLSVACSAPSLFTRPQLLGPRILTLPRLVLSVFIMLGLQPGNIPDGSRRVHHAWDPRRCLKPLGSLATLIPTSCCTASTPPLAQDRPGDPPSIPSPRNCCMRWATSSSSSHLFLLLLVCGMCCTAQADVCVCEEDDILLLGQENRSLDDPADPASLPLVDLDILHGGGSYAPMAFARRIRSRLWWPPRRT</sequence>
<evidence type="ECO:0000313" key="2">
    <source>
        <dbReference type="Proteomes" id="UP000092993"/>
    </source>
</evidence>
<proteinExistence type="predicted"/>
<protein>
    <submittedName>
        <fullName evidence="1">Uncharacterized protein</fullName>
    </submittedName>
</protein>
<dbReference type="AlphaFoldDB" id="A0A1C7MNN8"/>
<organism evidence="1 2">
    <name type="scientific">Grifola frondosa</name>
    <name type="common">Maitake</name>
    <name type="synonym">Polyporus frondosus</name>
    <dbReference type="NCBI Taxonomy" id="5627"/>
    <lineage>
        <taxon>Eukaryota</taxon>
        <taxon>Fungi</taxon>
        <taxon>Dikarya</taxon>
        <taxon>Basidiomycota</taxon>
        <taxon>Agaricomycotina</taxon>
        <taxon>Agaricomycetes</taxon>
        <taxon>Polyporales</taxon>
        <taxon>Grifolaceae</taxon>
        <taxon>Grifola</taxon>
    </lineage>
</organism>
<dbReference type="Proteomes" id="UP000092993">
    <property type="component" value="Unassembled WGS sequence"/>
</dbReference>
<accession>A0A1C7MNN8</accession>
<dbReference type="EMBL" id="LUGG01000002">
    <property type="protein sequence ID" value="OBZ78482.1"/>
    <property type="molecule type" value="Genomic_DNA"/>
</dbReference>
<reference evidence="1 2" key="1">
    <citation type="submission" date="2016-03" db="EMBL/GenBank/DDBJ databases">
        <title>Whole genome sequencing of Grifola frondosa 9006-11.</title>
        <authorList>
            <person name="Min B."/>
            <person name="Park H."/>
            <person name="Kim J.-G."/>
            <person name="Cho H."/>
            <person name="Oh Y.-L."/>
            <person name="Kong W.-S."/>
            <person name="Choi I.-G."/>
        </authorList>
    </citation>
    <scope>NUCLEOTIDE SEQUENCE [LARGE SCALE GENOMIC DNA]</scope>
    <source>
        <strain evidence="1 2">9006-11</strain>
    </source>
</reference>
<comment type="caution">
    <text evidence="1">The sequence shown here is derived from an EMBL/GenBank/DDBJ whole genome shotgun (WGS) entry which is preliminary data.</text>
</comment>
<keyword evidence="2" id="KW-1185">Reference proteome</keyword>
<gene>
    <name evidence="1" type="ORF">A0H81_01592</name>
</gene>